<dbReference type="InterPro" id="IPR004119">
    <property type="entry name" value="EcKL"/>
</dbReference>
<proteinExistence type="predicted"/>
<dbReference type="OrthoDB" id="6334212at2759"/>
<dbReference type="SUPFAM" id="SSF56112">
    <property type="entry name" value="Protein kinase-like (PK-like)"/>
    <property type="match status" value="1"/>
</dbReference>
<dbReference type="Gene3D" id="3.90.1200.10">
    <property type="match status" value="1"/>
</dbReference>
<gene>
    <name evidence="2" type="ORF">CHIRRI_LOCUS140</name>
</gene>
<evidence type="ECO:0000313" key="2">
    <source>
        <dbReference type="EMBL" id="CAG9797140.1"/>
    </source>
</evidence>
<dbReference type="InterPro" id="IPR011009">
    <property type="entry name" value="Kinase-like_dom_sf"/>
</dbReference>
<reference evidence="2" key="2">
    <citation type="submission" date="2022-10" db="EMBL/GenBank/DDBJ databases">
        <authorList>
            <consortium name="ENA_rothamsted_submissions"/>
            <consortium name="culmorum"/>
            <person name="King R."/>
        </authorList>
    </citation>
    <scope>NUCLEOTIDE SEQUENCE</scope>
</reference>
<accession>A0A9N9RHS5</accession>
<feature type="domain" description="CHK kinase-like" evidence="1">
    <location>
        <begin position="117"/>
        <end position="313"/>
    </location>
</feature>
<evidence type="ECO:0000313" key="3">
    <source>
        <dbReference type="Proteomes" id="UP001153620"/>
    </source>
</evidence>
<evidence type="ECO:0000259" key="1">
    <source>
        <dbReference type="SMART" id="SM00587"/>
    </source>
</evidence>
<dbReference type="PANTHER" id="PTHR11012:SF48">
    <property type="entry name" value="CHK KINASE-LIKE DOMAIN-CONTAINING PROTEIN-RELATED"/>
    <property type="match status" value="1"/>
</dbReference>
<sequence>MSVAVEVTNNDIQNIVGKLPKSFGGVNRFEVVPLSDSLVGFWGDHFILKVYNDQLVKHDFFLKAVPRHIESRLEIIQETGFFEREMKIYEHFIPGLQVLSSISWSPKIYLAKEDYFIVLENLRDYHLYPSIINVWDYDHFVVATKTLAVFHASTVIYEEKFEPMSDDELKLLEEVAYPQKEGHIRYRGVQTAIATLQKLIKLIPKYQNSPKLADILKAFPEVVRKIFKFVESSKKFRNVLLHGDIWVNNVMFKYENSKPVEAKYIDFQFARYAPPAMDLVTFFYASSTVKFREKHLKDLLDIYCKTIENELKIHNIPTSALPRDEILKSFNEYKIAGLIEAALFNHTTLLPSDVATDMMNSSEEYEKFFQECRKAKCVKAFEESHYSDRMTEILSELIDDFIVPYL</sequence>
<dbReference type="AlphaFoldDB" id="A0A9N9RHS5"/>
<dbReference type="InterPro" id="IPR015897">
    <property type="entry name" value="CHK_kinase-like"/>
</dbReference>
<reference evidence="2" key="1">
    <citation type="submission" date="2022-01" db="EMBL/GenBank/DDBJ databases">
        <authorList>
            <person name="King R."/>
        </authorList>
    </citation>
    <scope>NUCLEOTIDE SEQUENCE</scope>
</reference>
<dbReference type="SMART" id="SM00587">
    <property type="entry name" value="CHK"/>
    <property type="match status" value="1"/>
</dbReference>
<protein>
    <recommendedName>
        <fullName evidence="1">CHK kinase-like domain-containing protein</fullName>
    </recommendedName>
</protein>
<name>A0A9N9RHS5_9DIPT</name>
<dbReference type="EMBL" id="OU895877">
    <property type="protein sequence ID" value="CAG9797140.1"/>
    <property type="molecule type" value="Genomic_DNA"/>
</dbReference>
<dbReference type="Pfam" id="PF02958">
    <property type="entry name" value="EcKL"/>
    <property type="match status" value="1"/>
</dbReference>
<keyword evidence="3" id="KW-1185">Reference proteome</keyword>
<dbReference type="PANTHER" id="PTHR11012">
    <property type="entry name" value="PROTEIN KINASE-LIKE DOMAIN-CONTAINING"/>
    <property type="match status" value="1"/>
</dbReference>
<organism evidence="2 3">
    <name type="scientific">Chironomus riparius</name>
    <dbReference type="NCBI Taxonomy" id="315576"/>
    <lineage>
        <taxon>Eukaryota</taxon>
        <taxon>Metazoa</taxon>
        <taxon>Ecdysozoa</taxon>
        <taxon>Arthropoda</taxon>
        <taxon>Hexapoda</taxon>
        <taxon>Insecta</taxon>
        <taxon>Pterygota</taxon>
        <taxon>Neoptera</taxon>
        <taxon>Endopterygota</taxon>
        <taxon>Diptera</taxon>
        <taxon>Nematocera</taxon>
        <taxon>Chironomoidea</taxon>
        <taxon>Chironomidae</taxon>
        <taxon>Chironominae</taxon>
        <taxon>Chironomus</taxon>
    </lineage>
</organism>
<dbReference type="Proteomes" id="UP001153620">
    <property type="component" value="Chromosome 1"/>
</dbReference>